<protein>
    <submittedName>
        <fullName evidence="1">Uncharacterized protein</fullName>
    </submittedName>
</protein>
<accession>A0ACD4PGC7</accession>
<name>A0ACD4PGC7_9BACT</name>
<organism evidence="1 2">
    <name type="scientific">Mycoplasmopsis edwardii</name>
    <dbReference type="NCBI Taxonomy" id="53558"/>
    <lineage>
        <taxon>Bacteria</taxon>
        <taxon>Bacillati</taxon>
        <taxon>Mycoplasmatota</taxon>
        <taxon>Mycoplasmoidales</taxon>
        <taxon>Metamycoplasmataceae</taxon>
        <taxon>Mycoplasmopsis</taxon>
    </lineage>
</organism>
<sequence length="91" mass="9574">MFSSCSLLEIWLAVKASICFLSSAIAVAAAFVSGYSIESTIALSLSFSVFNSLSALASSLILFLSAWSSCALILSLNPRFSSSVNLLRVSI</sequence>
<evidence type="ECO:0000313" key="1">
    <source>
        <dbReference type="EMBL" id="WBP83744.1"/>
    </source>
</evidence>
<gene>
    <name evidence="1" type="ORF">Me_995_000363</name>
</gene>
<proteinExistence type="predicted"/>
<keyword evidence="2" id="KW-1185">Reference proteome</keyword>
<dbReference type="EMBL" id="CP114370">
    <property type="protein sequence ID" value="WBP83744.1"/>
    <property type="molecule type" value="Genomic_DNA"/>
</dbReference>
<reference evidence="1" key="1">
    <citation type="submission" date="2022-12" db="EMBL/GenBank/DDBJ databases">
        <authorList>
            <consortium name="Asia Pacific Centre for Animal Health"/>
            <person name="Klose S.M."/>
            <person name="Legione A.R."/>
            <person name="Monotti I."/>
            <person name="Bushell R."/>
            <person name="Marenda M.S."/>
            <person name="Sugiyama T."/>
            <person name="Browning G.F."/>
            <person name="Vaz P.K."/>
        </authorList>
    </citation>
    <scope>NUCLEOTIDE SEQUENCE</scope>
    <source>
        <strain evidence="1">Felid995</strain>
    </source>
</reference>
<dbReference type="Proteomes" id="UP001213039">
    <property type="component" value="Chromosome"/>
</dbReference>
<evidence type="ECO:0000313" key="2">
    <source>
        <dbReference type="Proteomes" id="UP001213039"/>
    </source>
</evidence>